<keyword evidence="2" id="KW-1185">Reference proteome</keyword>
<dbReference type="Gene3D" id="3.30.70.100">
    <property type="match status" value="1"/>
</dbReference>
<name>A0A2T3HKW9_9SPHI</name>
<evidence type="ECO:0000313" key="1">
    <source>
        <dbReference type="EMBL" id="PST83074.1"/>
    </source>
</evidence>
<sequence>MNRYCLSLDLVDDPALIAAYDAHHAAVWPEVLDSIRNSGILAMEIYRTGNRLFMIMETAAGFSFDAKTEADAANAKVQDWETLMWTYQQQLPGSKPGEKWRLMVRIFSFSV</sequence>
<organism evidence="1 2">
    <name type="scientific">Pedobacter yulinensis</name>
    <dbReference type="NCBI Taxonomy" id="2126353"/>
    <lineage>
        <taxon>Bacteria</taxon>
        <taxon>Pseudomonadati</taxon>
        <taxon>Bacteroidota</taxon>
        <taxon>Sphingobacteriia</taxon>
        <taxon>Sphingobacteriales</taxon>
        <taxon>Sphingobacteriaceae</taxon>
        <taxon>Pedobacter</taxon>
    </lineage>
</organism>
<dbReference type="RefSeq" id="WP_107215334.1">
    <property type="nucleotide sequence ID" value="NZ_KZ686269.1"/>
</dbReference>
<gene>
    <name evidence="1" type="ORF">C7T94_10675</name>
</gene>
<dbReference type="OrthoDB" id="1430580at2"/>
<comment type="caution">
    <text evidence="1">The sequence shown here is derived from an EMBL/GenBank/DDBJ whole genome shotgun (WGS) entry which is preliminary data.</text>
</comment>
<dbReference type="InterPro" id="IPR052996">
    <property type="entry name" value="Carb_Metab_Mutarotase"/>
</dbReference>
<dbReference type="PANTHER" id="PTHR43239">
    <property type="entry name" value="UPF0734 PROTEIN DDB_G0273871/DDB_G0273177"/>
    <property type="match status" value="1"/>
</dbReference>
<reference evidence="1 2" key="1">
    <citation type="submission" date="2018-03" db="EMBL/GenBank/DDBJ databases">
        <authorList>
            <person name="Keele B.F."/>
        </authorList>
    </citation>
    <scope>NUCLEOTIDE SEQUENCE [LARGE SCALE GENOMIC DNA]</scope>
    <source>
        <strain evidence="1 2">YL28-9</strain>
    </source>
</reference>
<dbReference type="EMBL" id="PYLS01000005">
    <property type="protein sequence ID" value="PST83074.1"/>
    <property type="molecule type" value="Genomic_DNA"/>
</dbReference>
<protein>
    <submittedName>
        <fullName evidence="1">L-fucose mutarotase</fullName>
    </submittedName>
</protein>
<dbReference type="SUPFAM" id="SSF54909">
    <property type="entry name" value="Dimeric alpha+beta barrel"/>
    <property type="match status" value="1"/>
</dbReference>
<dbReference type="GO" id="GO:0016857">
    <property type="term" value="F:racemase and epimerase activity, acting on carbohydrates and derivatives"/>
    <property type="evidence" value="ECO:0007669"/>
    <property type="project" value="InterPro"/>
</dbReference>
<evidence type="ECO:0000313" key="2">
    <source>
        <dbReference type="Proteomes" id="UP000240912"/>
    </source>
</evidence>
<dbReference type="InterPro" id="IPR011008">
    <property type="entry name" value="Dimeric_a/b-barrel"/>
</dbReference>
<dbReference type="Pfam" id="PF05336">
    <property type="entry name" value="rhaM"/>
    <property type="match status" value="1"/>
</dbReference>
<dbReference type="InterPro" id="IPR008000">
    <property type="entry name" value="Rham/fucose_mutarotase"/>
</dbReference>
<dbReference type="PANTHER" id="PTHR43239:SF1">
    <property type="entry name" value="UPF0734 PROTEIN DDB_G0273871_DDB_G0273177"/>
    <property type="match status" value="1"/>
</dbReference>
<proteinExistence type="predicted"/>
<dbReference type="AlphaFoldDB" id="A0A2T3HKW9"/>
<accession>A0A2T3HKW9</accession>
<dbReference type="Proteomes" id="UP000240912">
    <property type="component" value="Unassembled WGS sequence"/>
</dbReference>